<organism evidence="2 3">
    <name type="scientific">Subtercola lobariae</name>
    <dbReference type="NCBI Taxonomy" id="1588641"/>
    <lineage>
        <taxon>Bacteria</taxon>
        <taxon>Bacillati</taxon>
        <taxon>Actinomycetota</taxon>
        <taxon>Actinomycetes</taxon>
        <taxon>Micrococcales</taxon>
        <taxon>Microbacteriaceae</taxon>
        <taxon>Subtercola</taxon>
    </lineage>
</organism>
<keyword evidence="3" id="KW-1185">Reference proteome</keyword>
<evidence type="ECO:0000313" key="3">
    <source>
        <dbReference type="Proteomes" id="UP000598775"/>
    </source>
</evidence>
<name>A0A917B4N0_9MICO</name>
<dbReference type="Proteomes" id="UP000598775">
    <property type="component" value="Unassembled WGS sequence"/>
</dbReference>
<feature type="domain" description="Polymerase nucleotidyl transferase" evidence="1">
    <location>
        <begin position="111"/>
        <end position="147"/>
    </location>
</feature>
<comment type="caution">
    <text evidence="2">The sequence shown here is derived from an EMBL/GenBank/DDBJ whole genome shotgun (WGS) entry which is preliminary data.</text>
</comment>
<dbReference type="Gene3D" id="3.30.460.10">
    <property type="entry name" value="Beta Polymerase, domain 2"/>
    <property type="match status" value="1"/>
</dbReference>
<dbReference type="Pfam" id="PF01909">
    <property type="entry name" value="NTP_transf_2"/>
    <property type="match status" value="1"/>
</dbReference>
<evidence type="ECO:0000259" key="1">
    <source>
        <dbReference type="Pfam" id="PF01909"/>
    </source>
</evidence>
<dbReference type="CDD" id="cd05403">
    <property type="entry name" value="NT_KNTase_like"/>
    <property type="match status" value="1"/>
</dbReference>
<dbReference type="RefSeq" id="WP_188675721.1">
    <property type="nucleotide sequence ID" value="NZ_BMGP01000002.1"/>
</dbReference>
<dbReference type="SUPFAM" id="SSF81301">
    <property type="entry name" value="Nucleotidyltransferase"/>
    <property type="match status" value="1"/>
</dbReference>
<dbReference type="InterPro" id="IPR043519">
    <property type="entry name" value="NT_sf"/>
</dbReference>
<dbReference type="EMBL" id="BMGP01000002">
    <property type="protein sequence ID" value="GGF21548.1"/>
    <property type="molecule type" value="Genomic_DNA"/>
</dbReference>
<dbReference type="AlphaFoldDB" id="A0A917B4N0"/>
<proteinExistence type="predicted"/>
<sequence length="213" mass="22713">MDLSNPMLSIIPSLEGVSLRTLSRTSGSLTGASVARLAGVGSEAGMRKSLERLVVQGLVTATPAGGSILYAVNQRHVLWPAVQALISVADRALADVERRMIDLVEECIDRPHVSDVTLALFGSVVRGESTKASDIDVAVVFSDGFDEHVRETLVDALVSEIAACTGNACNVYAVSDSRLTSMVAAQDPLIASWREDARTIHGPDLRQRMSKAR</sequence>
<dbReference type="GO" id="GO:0016779">
    <property type="term" value="F:nucleotidyltransferase activity"/>
    <property type="evidence" value="ECO:0007669"/>
    <property type="project" value="InterPro"/>
</dbReference>
<reference evidence="2 3" key="1">
    <citation type="journal article" date="2014" name="Int. J. Syst. Evol. Microbiol.">
        <title>Complete genome sequence of Corynebacterium casei LMG S-19264T (=DSM 44701T), isolated from a smear-ripened cheese.</title>
        <authorList>
            <consortium name="US DOE Joint Genome Institute (JGI-PGF)"/>
            <person name="Walter F."/>
            <person name="Albersmeier A."/>
            <person name="Kalinowski J."/>
            <person name="Ruckert C."/>
        </authorList>
    </citation>
    <scope>NUCLEOTIDE SEQUENCE [LARGE SCALE GENOMIC DNA]</scope>
    <source>
        <strain evidence="2 3">CGMCC 1.12976</strain>
    </source>
</reference>
<evidence type="ECO:0000313" key="2">
    <source>
        <dbReference type="EMBL" id="GGF21548.1"/>
    </source>
</evidence>
<gene>
    <name evidence="2" type="ORF">GCM10011399_14080</name>
</gene>
<accession>A0A917B4N0</accession>
<protein>
    <recommendedName>
        <fullName evidence="1">Polymerase nucleotidyl transferase domain-containing protein</fullName>
    </recommendedName>
</protein>
<dbReference type="InterPro" id="IPR002934">
    <property type="entry name" value="Polymerase_NTP_transf_dom"/>
</dbReference>